<keyword evidence="1" id="KW-0472">Membrane</keyword>
<reference evidence="2" key="1">
    <citation type="journal article" date="2013" name="J. Plant Res.">
        <title>Effect of fungi and light on seed germination of three Opuntia species from semiarid lands of central Mexico.</title>
        <authorList>
            <person name="Delgado-Sanchez P."/>
            <person name="Jimenez-Bremont J.F."/>
            <person name="Guerrero-Gonzalez Mde L."/>
            <person name="Flores J."/>
        </authorList>
    </citation>
    <scope>NUCLEOTIDE SEQUENCE</scope>
    <source>
        <tissue evidence="2">Cladode</tissue>
    </source>
</reference>
<keyword evidence="1" id="KW-1133">Transmembrane helix</keyword>
<sequence>MLQNRIRNRLQKQVLALIRNRSRNSSPEPTPEQVQKQDLILFLKVIHQEIKLEMIVWLRIYLFHDHGSTKFIPIDQILSKINSGVLNLKIIVLSMFSFLLLRLKILMKLLFIQIGSLQYKRSFISFRGTRCVTLYHV</sequence>
<evidence type="ECO:0000313" key="2">
    <source>
        <dbReference type="EMBL" id="MBA4625340.1"/>
    </source>
</evidence>
<organism evidence="2">
    <name type="scientific">Opuntia streptacantha</name>
    <name type="common">Prickly pear cactus</name>
    <name type="synonym">Opuntia cardona</name>
    <dbReference type="NCBI Taxonomy" id="393608"/>
    <lineage>
        <taxon>Eukaryota</taxon>
        <taxon>Viridiplantae</taxon>
        <taxon>Streptophyta</taxon>
        <taxon>Embryophyta</taxon>
        <taxon>Tracheophyta</taxon>
        <taxon>Spermatophyta</taxon>
        <taxon>Magnoliopsida</taxon>
        <taxon>eudicotyledons</taxon>
        <taxon>Gunneridae</taxon>
        <taxon>Pentapetalae</taxon>
        <taxon>Caryophyllales</taxon>
        <taxon>Cactineae</taxon>
        <taxon>Cactaceae</taxon>
        <taxon>Opuntioideae</taxon>
        <taxon>Opuntia</taxon>
    </lineage>
</organism>
<accession>A0A7C9CSN3</accession>
<keyword evidence="1" id="KW-0812">Transmembrane</keyword>
<protein>
    <submittedName>
        <fullName evidence="2">Uncharacterized protein</fullName>
    </submittedName>
</protein>
<dbReference type="EMBL" id="GISG01051610">
    <property type="protein sequence ID" value="MBA4625340.1"/>
    <property type="molecule type" value="Transcribed_RNA"/>
</dbReference>
<evidence type="ECO:0000256" key="1">
    <source>
        <dbReference type="SAM" id="Phobius"/>
    </source>
</evidence>
<name>A0A7C9CSN3_OPUST</name>
<reference evidence="2" key="2">
    <citation type="submission" date="2020-07" db="EMBL/GenBank/DDBJ databases">
        <authorList>
            <person name="Vera ALvarez R."/>
            <person name="Arias-Moreno D.M."/>
            <person name="Jimenez-Jacinto V."/>
            <person name="Jimenez-Bremont J.F."/>
            <person name="Swaminathan K."/>
            <person name="Moose S.P."/>
            <person name="Guerrero-Gonzalez M.L."/>
            <person name="Marino-Ramirez L."/>
            <person name="Landsman D."/>
            <person name="Rodriguez-Kessler M."/>
            <person name="Delgado-Sanchez P."/>
        </authorList>
    </citation>
    <scope>NUCLEOTIDE SEQUENCE</scope>
    <source>
        <tissue evidence="2">Cladode</tissue>
    </source>
</reference>
<feature type="transmembrane region" description="Helical" evidence="1">
    <location>
        <begin position="90"/>
        <end position="111"/>
    </location>
</feature>
<dbReference type="EMBL" id="GISG01051612">
    <property type="protein sequence ID" value="MBA4625341.1"/>
    <property type="molecule type" value="Transcribed_RNA"/>
</dbReference>
<proteinExistence type="predicted"/>
<dbReference type="AlphaFoldDB" id="A0A7C9CSN3"/>